<dbReference type="Proteomes" id="UP000052978">
    <property type="component" value="Unassembled WGS sequence"/>
</dbReference>
<keyword evidence="10" id="KW-0808">Transferase</keyword>
<evidence type="ECO:0000256" key="2">
    <source>
        <dbReference type="ARBA" id="ARBA00004345"/>
    </source>
</evidence>
<dbReference type="PANTHER" id="PTHR24056:SF154">
    <property type="entry name" value="CYCLIN-DEPENDENT KINASE 14"/>
    <property type="match status" value="1"/>
</dbReference>
<feature type="region of interest" description="Disordered" evidence="27">
    <location>
        <begin position="101"/>
        <end position="133"/>
    </location>
</feature>
<evidence type="ECO:0000256" key="9">
    <source>
        <dbReference type="ARBA" id="ARBA00022618"/>
    </source>
</evidence>
<evidence type="ECO:0000256" key="26">
    <source>
        <dbReference type="RuleBase" id="RU000304"/>
    </source>
</evidence>
<evidence type="ECO:0000256" key="6">
    <source>
        <dbReference type="ARBA" id="ARBA00012425"/>
    </source>
</evidence>
<reference evidence="29 30" key="1">
    <citation type="journal article" date="2013" name="Nat. Commun.">
        <title>Genome analysis reveals insights into physiology and longevity of the Brandt's bat Myotis brandtii.</title>
        <authorList>
            <person name="Seim I."/>
            <person name="Fang X."/>
            <person name="Xiong Z."/>
            <person name="Lobanov A.V."/>
            <person name="Huang Z."/>
            <person name="Ma S."/>
            <person name="Feng Y."/>
            <person name="Turanov A.A."/>
            <person name="Zhu Y."/>
            <person name="Lenz T.L."/>
            <person name="Gerashchenko M.V."/>
            <person name="Fan D."/>
            <person name="Hee Yim S."/>
            <person name="Yao X."/>
            <person name="Jordan D."/>
            <person name="Xiong Y."/>
            <person name="Ma Y."/>
            <person name="Lyapunov A.N."/>
            <person name="Chen G."/>
            <person name="Kulakova O.I."/>
            <person name="Sun Y."/>
            <person name="Lee S.G."/>
            <person name="Bronson R.T."/>
            <person name="Moskalev A.A."/>
            <person name="Sunyaev S.R."/>
            <person name="Zhang G."/>
            <person name="Krogh A."/>
            <person name="Wang J."/>
            <person name="Gladyshev V.N."/>
        </authorList>
    </citation>
    <scope>NUCLEOTIDE SEQUENCE [LARGE SCALE GENOMIC DNA]</scope>
</reference>
<dbReference type="PANTHER" id="PTHR24056">
    <property type="entry name" value="CELL DIVISION PROTEIN KINASE"/>
    <property type="match status" value="1"/>
</dbReference>
<keyword evidence="15" id="KW-0472">Membrane</keyword>
<dbReference type="FunFam" id="1.10.510.10:FF:000624">
    <property type="entry name" value="Mitogen-activated protein kinase"/>
    <property type="match status" value="1"/>
</dbReference>
<dbReference type="Pfam" id="PF00069">
    <property type="entry name" value="Pkinase"/>
    <property type="match status" value="1"/>
</dbReference>
<keyword evidence="9" id="KW-0132">Cell division</keyword>
<dbReference type="InterPro" id="IPR008271">
    <property type="entry name" value="Ser/Thr_kinase_AS"/>
</dbReference>
<evidence type="ECO:0000256" key="27">
    <source>
        <dbReference type="SAM" id="MobiDB-lite"/>
    </source>
</evidence>
<evidence type="ECO:0000256" key="5">
    <source>
        <dbReference type="ARBA" id="ARBA00012411"/>
    </source>
</evidence>
<evidence type="ECO:0000256" key="15">
    <source>
        <dbReference type="ARBA" id="ARBA00023136"/>
    </source>
</evidence>
<comment type="function">
    <text evidence="17">Serine/threonine-protein kinase involved in the control of the eukaryotic cell cycle, whose activity is controlled by an associated cyclin. Acts as a cell-cycle regulator of Wnt signaling pathway during G2/M phase by mediating the phosphorylation of LRP6 at 'Ser-1490', leading to the activation of the Wnt signaling pathway. Acts as a regulator of cell cycle progression and cell proliferation via its interaction with CCDN3. Phosphorylates RB1 in vitro, however the relevance of such result remains to be confirmed in vivo. May also play a role in meiosis, neuron differentiation and may indirectly act as a negative regulator of insulin-responsive glucose transport.</text>
</comment>
<dbReference type="GO" id="GO:0005829">
    <property type="term" value="C:cytosol"/>
    <property type="evidence" value="ECO:0007669"/>
    <property type="project" value="TreeGrafter"/>
</dbReference>
<dbReference type="AlphaFoldDB" id="S7NA32"/>
<comment type="subunit">
    <text evidence="20">Found in a complex with LRP6, CCNY and CAPRIN2 during G2/M stage; CAPRIN2 functions as a scaffold for the complex by binding to CCNY via its N terminus and to CDK14 via its C terminus. Interacts with CCNY; CCNY mediates its recruitment to the plasma membrane and promotes phosphorylation of LRP6. Interacts with CCDN3 and CDKN1A. Interacts with SEPT8. Interacts with 14-3-3 proteina YWHAB, YWHAE, YWHAH and YWHAQ.</text>
</comment>
<accession>S7NA32</accession>
<evidence type="ECO:0000259" key="28">
    <source>
        <dbReference type="PROSITE" id="PS50011"/>
    </source>
</evidence>
<dbReference type="GO" id="GO:0030332">
    <property type="term" value="F:cyclin binding"/>
    <property type="evidence" value="ECO:0007669"/>
    <property type="project" value="TreeGrafter"/>
</dbReference>
<evidence type="ECO:0000256" key="21">
    <source>
        <dbReference type="ARBA" id="ARBA00047592"/>
    </source>
</evidence>
<evidence type="ECO:0000313" key="30">
    <source>
        <dbReference type="Proteomes" id="UP000052978"/>
    </source>
</evidence>
<dbReference type="InterPro" id="IPR000719">
    <property type="entry name" value="Prot_kinase_dom"/>
</dbReference>
<evidence type="ECO:0000256" key="3">
    <source>
        <dbReference type="ARBA" id="ARBA00006485"/>
    </source>
</evidence>
<evidence type="ECO:0000256" key="12">
    <source>
        <dbReference type="ARBA" id="ARBA00022741"/>
    </source>
</evidence>
<dbReference type="Gene3D" id="1.10.510.10">
    <property type="entry name" value="Transferase(Phosphotransferase) domain 1"/>
    <property type="match status" value="1"/>
</dbReference>
<keyword evidence="8 26" id="KW-0723">Serine/threonine-protein kinase</keyword>
<evidence type="ECO:0000256" key="17">
    <source>
        <dbReference type="ARBA" id="ARBA00037568"/>
    </source>
</evidence>
<comment type="catalytic activity">
    <reaction evidence="22">
        <text>L-threonyl-[protein] + ATP = O-phospho-L-threonyl-[protein] + ADP + H(+)</text>
        <dbReference type="Rhea" id="RHEA:46608"/>
        <dbReference type="Rhea" id="RHEA-COMP:11060"/>
        <dbReference type="Rhea" id="RHEA-COMP:11605"/>
        <dbReference type="ChEBI" id="CHEBI:15378"/>
        <dbReference type="ChEBI" id="CHEBI:30013"/>
        <dbReference type="ChEBI" id="CHEBI:30616"/>
        <dbReference type="ChEBI" id="CHEBI:61977"/>
        <dbReference type="ChEBI" id="CHEBI:456216"/>
        <dbReference type="EC" id="2.7.11.22"/>
    </reaction>
</comment>
<dbReference type="PROSITE" id="PS00107">
    <property type="entry name" value="PROTEIN_KINASE_ATP"/>
    <property type="match status" value="1"/>
</dbReference>
<keyword evidence="12 25" id="KW-0547">Nucleotide-binding</keyword>
<proteinExistence type="inferred from homology"/>
<evidence type="ECO:0000256" key="19">
    <source>
        <dbReference type="ARBA" id="ARBA00041921"/>
    </source>
</evidence>
<protein>
    <recommendedName>
        <fullName evidence="18">Cyclin-dependent kinase 14</fullName>
        <ecNumber evidence="6">2.7.11.22</ecNumber>
        <ecNumber evidence="5">2.7.11.24</ecNumber>
    </recommendedName>
    <alternativeName>
        <fullName evidence="19">Cell division protein kinase 14</fullName>
    </alternativeName>
</protein>
<name>S7NA32_MYOBR</name>
<keyword evidence="16" id="KW-0131">Cell cycle</keyword>
<dbReference type="GO" id="GO:0005634">
    <property type="term" value="C:nucleus"/>
    <property type="evidence" value="ECO:0007669"/>
    <property type="project" value="TreeGrafter"/>
</dbReference>
<dbReference type="EC" id="2.7.11.24" evidence="5"/>
<evidence type="ECO:0000256" key="16">
    <source>
        <dbReference type="ARBA" id="ARBA00023306"/>
    </source>
</evidence>
<dbReference type="GO" id="GO:0004707">
    <property type="term" value="F:MAP kinase activity"/>
    <property type="evidence" value="ECO:0007669"/>
    <property type="project" value="UniProtKB-EC"/>
</dbReference>
<evidence type="ECO:0000256" key="25">
    <source>
        <dbReference type="PROSITE-ProRule" id="PRU10141"/>
    </source>
</evidence>
<dbReference type="GO" id="GO:0005524">
    <property type="term" value="F:ATP binding"/>
    <property type="evidence" value="ECO:0007669"/>
    <property type="project" value="UniProtKB-UniRule"/>
</dbReference>
<evidence type="ECO:0000256" key="1">
    <source>
        <dbReference type="ARBA" id="ARBA00004202"/>
    </source>
</evidence>
<evidence type="ECO:0000256" key="23">
    <source>
        <dbReference type="ARBA" id="ARBA00048312"/>
    </source>
</evidence>
<comment type="similarity">
    <text evidence="4">Belongs to the protein kinase superfamily. CMGC Ser/Thr protein kinase family. MAP kinase subfamily.</text>
</comment>
<dbReference type="EC" id="2.7.11.22" evidence="6"/>
<organism evidence="29 30">
    <name type="scientific">Myotis brandtii</name>
    <name type="common">Brandt's bat</name>
    <dbReference type="NCBI Taxonomy" id="109478"/>
    <lineage>
        <taxon>Eukaryota</taxon>
        <taxon>Metazoa</taxon>
        <taxon>Chordata</taxon>
        <taxon>Craniata</taxon>
        <taxon>Vertebrata</taxon>
        <taxon>Euteleostomi</taxon>
        <taxon>Mammalia</taxon>
        <taxon>Eutheria</taxon>
        <taxon>Laurasiatheria</taxon>
        <taxon>Chiroptera</taxon>
        <taxon>Yangochiroptera</taxon>
        <taxon>Vespertilionidae</taxon>
        <taxon>Myotis</taxon>
    </lineage>
</organism>
<gene>
    <name evidence="29" type="ORF">D623_10033815</name>
</gene>
<comment type="subcellular location">
    <subcellularLocation>
        <location evidence="1">Cell membrane</location>
        <topology evidence="1">Peripheral membrane protein</topology>
    </subcellularLocation>
    <subcellularLocation>
        <location evidence="2">Membrane</location>
        <location evidence="2">Caveola</location>
    </subcellularLocation>
</comment>
<evidence type="ECO:0000256" key="22">
    <source>
        <dbReference type="ARBA" id="ARBA00047811"/>
    </source>
</evidence>
<dbReference type="PROSITE" id="PS00108">
    <property type="entry name" value="PROTEIN_KINASE_ST"/>
    <property type="match status" value="1"/>
</dbReference>
<keyword evidence="11" id="KW-0879">Wnt signaling pathway</keyword>
<dbReference type="GO" id="GO:0051301">
    <property type="term" value="P:cell division"/>
    <property type="evidence" value="ECO:0007669"/>
    <property type="project" value="UniProtKB-KW"/>
</dbReference>
<evidence type="ECO:0000256" key="11">
    <source>
        <dbReference type="ARBA" id="ARBA00022687"/>
    </source>
</evidence>
<dbReference type="GO" id="GO:0016055">
    <property type="term" value="P:Wnt signaling pathway"/>
    <property type="evidence" value="ECO:0007669"/>
    <property type="project" value="UniProtKB-KW"/>
</dbReference>
<dbReference type="InterPro" id="IPR011009">
    <property type="entry name" value="Kinase-like_dom_sf"/>
</dbReference>
<dbReference type="SMART" id="SM00220">
    <property type="entry name" value="S_TKc"/>
    <property type="match status" value="1"/>
</dbReference>
<evidence type="ECO:0000256" key="20">
    <source>
        <dbReference type="ARBA" id="ARBA00046867"/>
    </source>
</evidence>
<feature type="domain" description="Protein kinase" evidence="28">
    <location>
        <begin position="134"/>
        <end position="429"/>
    </location>
</feature>
<evidence type="ECO:0000256" key="4">
    <source>
        <dbReference type="ARBA" id="ARBA00008832"/>
    </source>
</evidence>
<dbReference type="GO" id="GO:0060341">
    <property type="term" value="P:regulation of cellular localization"/>
    <property type="evidence" value="ECO:0007669"/>
    <property type="project" value="UniProtKB-ARBA"/>
</dbReference>
<keyword evidence="7" id="KW-1003">Cell membrane</keyword>
<dbReference type="FunFam" id="3.30.200.20:FF:000007">
    <property type="entry name" value="Cyclin-dependent kinase 14, putative"/>
    <property type="match status" value="1"/>
</dbReference>
<evidence type="ECO:0000313" key="29">
    <source>
        <dbReference type="EMBL" id="EPQ13891.1"/>
    </source>
</evidence>
<evidence type="ECO:0000256" key="24">
    <source>
        <dbReference type="ARBA" id="ARBA00048367"/>
    </source>
</evidence>
<dbReference type="GO" id="GO:0005901">
    <property type="term" value="C:caveola"/>
    <property type="evidence" value="ECO:0007669"/>
    <property type="project" value="UniProtKB-SubCell"/>
</dbReference>
<evidence type="ECO:0000256" key="18">
    <source>
        <dbReference type="ARBA" id="ARBA00040211"/>
    </source>
</evidence>
<comment type="catalytic activity">
    <reaction evidence="21">
        <text>L-threonyl-[protein] + ATP = O-phospho-L-threonyl-[protein] + ADP + H(+)</text>
        <dbReference type="Rhea" id="RHEA:46608"/>
        <dbReference type="Rhea" id="RHEA-COMP:11060"/>
        <dbReference type="Rhea" id="RHEA-COMP:11605"/>
        <dbReference type="ChEBI" id="CHEBI:15378"/>
        <dbReference type="ChEBI" id="CHEBI:30013"/>
        <dbReference type="ChEBI" id="CHEBI:30616"/>
        <dbReference type="ChEBI" id="CHEBI:61977"/>
        <dbReference type="ChEBI" id="CHEBI:456216"/>
        <dbReference type="EC" id="2.7.11.24"/>
    </reaction>
</comment>
<comment type="similarity">
    <text evidence="3">Belongs to the protein kinase superfamily. CMGC Ser/Thr protein kinase family. CDC2/CDKX subfamily.</text>
</comment>
<evidence type="ECO:0000256" key="13">
    <source>
        <dbReference type="ARBA" id="ARBA00022777"/>
    </source>
</evidence>
<evidence type="ECO:0000256" key="7">
    <source>
        <dbReference type="ARBA" id="ARBA00022475"/>
    </source>
</evidence>
<evidence type="ECO:0000256" key="8">
    <source>
        <dbReference type="ARBA" id="ARBA00022527"/>
    </source>
</evidence>
<keyword evidence="30" id="KW-1185">Reference proteome</keyword>
<dbReference type="Gene3D" id="3.30.200.20">
    <property type="entry name" value="Phosphorylase Kinase, domain 1"/>
    <property type="match status" value="1"/>
</dbReference>
<dbReference type="InterPro" id="IPR017441">
    <property type="entry name" value="Protein_kinase_ATP_BS"/>
</dbReference>
<dbReference type="SUPFAM" id="SSF56112">
    <property type="entry name" value="Protein kinase-like (PK-like)"/>
    <property type="match status" value="1"/>
</dbReference>
<dbReference type="PROSITE" id="PS50011">
    <property type="entry name" value="PROTEIN_KINASE_DOM"/>
    <property type="match status" value="1"/>
</dbReference>
<dbReference type="EMBL" id="KE163803">
    <property type="protein sequence ID" value="EPQ13891.1"/>
    <property type="molecule type" value="Genomic_DNA"/>
</dbReference>
<keyword evidence="14 25" id="KW-0067">ATP-binding</keyword>
<dbReference type="eggNOG" id="KOG0594">
    <property type="taxonomic scope" value="Eukaryota"/>
</dbReference>
<evidence type="ECO:0000256" key="10">
    <source>
        <dbReference type="ARBA" id="ARBA00022679"/>
    </source>
</evidence>
<dbReference type="GO" id="GO:0004693">
    <property type="term" value="F:cyclin-dependent protein serine/threonine kinase activity"/>
    <property type="evidence" value="ECO:0007669"/>
    <property type="project" value="UniProtKB-EC"/>
</dbReference>
<keyword evidence="13 29" id="KW-0418">Kinase</keyword>
<comment type="catalytic activity">
    <reaction evidence="23">
        <text>L-seryl-[protein] + ATP = O-phospho-L-seryl-[protein] + ADP + H(+)</text>
        <dbReference type="Rhea" id="RHEA:17989"/>
        <dbReference type="Rhea" id="RHEA-COMP:9863"/>
        <dbReference type="Rhea" id="RHEA-COMP:11604"/>
        <dbReference type="ChEBI" id="CHEBI:15378"/>
        <dbReference type="ChEBI" id="CHEBI:29999"/>
        <dbReference type="ChEBI" id="CHEBI:30616"/>
        <dbReference type="ChEBI" id="CHEBI:83421"/>
        <dbReference type="ChEBI" id="CHEBI:456216"/>
        <dbReference type="EC" id="2.7.11.24"/>
    </reaction>
</comment>
<evidence type="ECO:0000256" key="14">
    <source>
        <dbReference type="ARBA" id="ARBA00022840"/>
    </source>
</evidence>
<comment type="catalytic activity">
    <reaction evidence="24">
        <text>L-seryl-[protein] + ATP = O-phospho-L-seryl-[protein] + ADP + H(+)</text>
        <dbReference type="Rhea" id="RHEA:17989"/>
        <dbReference type="Rhea" id="RHEA-COMP:9863"/>
        <dbReference type="Rhea" id="RHEA-COMP:11604"/>
        <dbReference type="ChEBI" id="CHEBI:15378"/>
        <dbReference type="ChEBI" id="CHEBI:29999"/>
        <dbReference type="ChEBI" id="CHEBI:30616"/>
        <dbReference type="ChEBI" id="CHEBI:83421"/>
        <dbReference type="ChEBI" id="CHEBI:456216"/>
        <dbReference type="EC" id="2.7.11.22"/>
    </reaction>
</comment>
<feature type="binding site" evidence="25">
    <location>
        <position position="163"/>
    </location>
    <ligand>
        <name>ATP</name>
        <dbReference type="ChEBI" id="CHEBI:30616"/>
    </ligand>
</feature>
<sequence length="429" mass="48192">MRSQKYKDDSEMRLEHRGLFSGGRQAAGHVHPTTLLYSPWICVTKMSTRNCQGMDSVIKPLDTIPEDKKVRVQRTQSTFDPFEKPTNQVKRVHSENNACINFKTSSTGKESPKVRRHSSPSSPTSPKFGKADSYEKLEKLGEGSYATVYKGKSKVNGKLVALKVIRLQEEEGTPFTAIREASLLKGLKHANIVLLHDIIHTKETLTLVFEYVHTDLCQYMDKHPGGLHPDNVKLFLFQLLRGLSYIHQRYILHRDLKPQNLLISDTGELKLADFGLARAKSVPSHTYSNEVVTLWYRPPDVLLGSTEYSTCLDMWGVGCIFVEMIQGVAAFPGMKDIQDQLERIFLVLGTPNEDTWPGVHSLPHFKPACDHGHVRCPMTPCDARHPTKLNDAHCPAMLAAARCWTLTTTRCLTHCRSTVPSPTLPSPRA</sequence>
<dbReference type="InterPro" id="IPR050108">
    <property type="entry name" value="CDK"/>
</dbReference>